<organism evidence="8 9">
    <name type="scientific">Dielma fastidiosa</name>
    <dbReference type="NCBI Taxonomy" id="1034346"/>
    <lineage>
        <taxon>Bacteria</taxon>
        <taxon>Bacillati</taxon>
        <taxon>Bacillota</taxon>
        <taxon>Erysipelotrichia</taxon>
        <taxon>Erysipelotrichales</taxon>
        <taxon>Erysipelotrichaceae</taxon>
        <taxon>Dielma</taxon>
    </lineage>
</organism>
<dbReference type="Gene3D" id="1.10.1790.10">
    <property type="entry name" value="PRD domain"/>
    <property type="match status" value="1"/>
</dbReference>
<evidence type="ECO:0000313" key="9">
    <source>
        <dbReference type="Proteomes" id="UP000247612"/>
    </source>
</evidence>
<dbReference type="GO" id="GO:0006355">
    <property type="term" value="P:regulation of DNA-templated transcription"/>
    <property type="evidence" value="ECO:0007669"/>
    <property type="project" value="InterPro"/>
</dbReference>
<dbReference type="CDD" id="cd05568">
    <property type="entry name" value="PTS_IIB_bgl_like"/>
    <property type="match status" value="1"/>
</dbReference>
<dbReference type="STRING" id="1034346.GCA_000313565_00585"/>
<gene>
    <name evidence="8" type="ORF">DES51_10810</name>
</gene>
<dbReference type="InterPro" id="IPR013011">
    <property type="entry name" value="PTS_EIIB_2"/>
</dbReference>
<dbReference type="PANTHER" id="PTHR30185">
    <property type="entry name" value="CRYPTIC BETA-GLUCOSIDE BGL OPERON ANTITERMINATOR"/>
    <property type="match status" value="1"/>
</dbReference>
<dbReference type="InterPro" id="IPR011608">
    <property type="entry name" value="PRD"/>
</dbReference>
<keyword evidence="5" id="KW-0804">Transcription</keyword>
<dbReference type="OrthoDB" id="9810250at2"/>
<protein>
    <submittedName>
        <fullName evidence="8">Transcriptional antiterminator</fullName>
    </submittedName>
</protein>
<comment type="caution">
    <text evidence="8">The sequence shown here is derived from an EMBL/GenBank/DDBJ whole genome shotgun (WGS) entry which is preliminary data.</text>
</comment>
<evidence type="ECO:0000259" key="6">
    <source>
        <dbReference type="PROSITE" id="PS51099"/>
    </source>
</evidence>
<dbReference type="Pfam" id="PF05043">
    <property type="entry name" value="Mga"/>
    <property type="match status" value="1"/>
</dbReference>
<dbReference type="InterPro" id="IPR036388">
    <property type="entry name" value="WH-like_DNA-bd_sf"/>
</dbReference>
<feature type="domain" description="PRD" evidence="7">
    <location>
        <begin position="306"/>
        <end position="412"/>
    </location>
</feature>
<dbReference type="GO" id="GO:0008982">
    <property type="term" value="F:protein-N(PI)-phosphohistidine-sugar phosphotransferase activity"/>
    <property type="evidence" value="ECO:0007669"/>
    <property type="project" value="InterPro"/>
</dbReference>
<dbReference type="SUPFAM" id="SSF52794">
    <property type="entry name" value="PTS system IIB component-like"/>
    <property type="match status" value="1"/>
</dbReference>
<dbReference type="AlphaFoldDB" id="A0A318KQV2"/>
<dbReference type="PROSITE" id="PS51372">
    <property type="entry name" value="PRD_2"/>
    <property type="match status" value="1"/>
</dbReference>
<dbReference type="Gene3D" id="1.10.10.10">
    <property type="entry name" value="Winged helix-like DNA-binding domain superfamily/Winged helix DNA-binding domain"/>
    <property type="match status" value="1"/>
</dbReference>
<keyword evidence="4" id="KW-0010">Activator</keyword>
<dbReference type="InterPro" id="IPR036095">
    <property type="entry name" value="PTS_EIIB-like_sf"/>
</dbReference>
<dbReference type="Gene3D" id="3.40.50.2300">
    <property type="match status" value="1"/>
</dbReference>
<evidence type="ECO:0000313" key="8">
    <source>
        <dbReference type="EMBL" id="PXX78085.1"/>
    </source>
</evidence>
<evidence type="ECO:0000256" key="4">
    <source>
        <dbReference type="ARBA" id="ARBA00023159"/>
    </source>
</evidence>
<keyword evidence="3" id="KW-0805">Transcription regulation</keyword>
<name>A0A318KQV2_9FIRM</name>
<dbReference type="InterPro" id="IPR050661">
    <property type="entry name" value="BglG_antiterminators"/>
</dbReference>
<keyword evidence="9" id="KW-1185">Reference proteome</keyword>
<evidence type="ECO:0000256" key="2">
    <source>
        <dbReference type="ARBA" id="ARBA00022737"/>
    </source>
</evidence>
<sequence length="618" mass="72388">MQLNSRQREIVQHMLAADALQLESCMRDYKISRRTVYKDIAAIRAWAEEFGVNFKSSSRSLLELENEKDAALVRHYLQVIIPYSTPLNQLSRANLILAHLLFEDEALTLQQLCDHIGISRSTFYRDLEIVKEWLNNFDIHLEITKTKGVELDCRESKFREAMVFFIKRNFDNYDLLGILQTKHPDVYFKNEKILIFDLVKEYFKGINIQQVVDIVCKIEFYQGFQFLDKDNIFLIWIIIISLTRIEHHYAIEENDHRFEDAECSQETKMLALGIQTIINQPINDKEYHYLFFHLMTLRNRFELIKEDNFDLDYKIMQFIEAVSYRLCVSLITDVKLIEGLKIHLTSTLDRMKLKVVELNPLKEQIMARYPLVFEICREELKNSRIFEQRISEDEISYVVIYIAAAMERANQSCKRVYAVCTTGSGSAELLLANLQNKFPDLNVLGTISIQKAIHLTRRQADAVISTTYFHNDAIPVIAVSPLLLNDDVKLIRKELMIESHEDENPLHAHLEEPSFSFMDSMYLLTDCATALDELISQLSLKLENNEYTGMLIHLMMQIYQSAGDELAEKENLNTYDLMIYQVLNKLYQKYSKRPSVYDIKSIKTYLSNRKETNENPIY</sequence>
<evidence type="ECO:0000256" key="3">
    <source>
        <dbReference type="ARBA" id="ARBA00023015"/>
    </source>
</evidence>
<dbReference type="PROSITE" id="PS51099">
    <property type="entry name" value="PTS_EIIB_TYPE_2"/>
    <property type="match status" value="1"/>
</dbReference>
<dbReference type="EMBL" id="QJKH01000008">
    <property type="protein sequence ID" value="PXX78085.1"/>
    <property type="molecule type" value="Genomic_DNA"/>
</dbReference>
<reference evidence="8 9" key="1">
    <citation type="submission" date="2018-05" db="EMBL/GenBank/DDBJ databases">
        <title>Genomic Encyclopedia of Type Strains, Phase IV (KMG-IV): sequencing the most valuable type-strain genomes for metagenomic binning, comparative biology and taxonomic classification.</title>
        <authorList>
            <person name="Goeker M."/>
        </authorList>
    </citation>
    <scope>NUCLEOTIDE SEQUENCE [LARGE SCALE GENOMIC DNA]</scope>
    <source>
        <strain evidence="8 9">JC118</strain>
    </source>
</reference>
<dbReference type="RefSeq" id="WP_022936891.1">
    <property type="nucleotide sequence ID" value="NZ_CABKRQ010000001.1"/>
</dbReference>
<evidence type="ECO:0000256" key="5">
    <source>
        <dbReference type="ARBA" id="ARBA00023163"/>
    </source>
</evidence>
<dbReference type="InterPro" id="IPR036634">
    <property type="entry name" value="PRD_sf"/>
</dbReference>
<accession>A0A318KQV2</accession>
<dbReference type="Pfam" id="PF00874">
    <property type="entry name" value="PRD"/>
    <property type="match status" value="1"/>
</dbReference>
<dbReference type="Proteomes" id="UP000247612">
    <property type="component" value="Unassembled WGS sequence"/>
</dbReference>
<dbReference type="SUPFAM" id="SSF63520">
    <property type="entry name" value="PTS-regulatory domain, PRD"/>
    <property type="match status" value="1"/>
</dbReference>
<keyword evidence="1" id="KW-0808">Transferase</keyword>
<evidence type="ECO:0000259" key="7">
    <source>
        <dbReference type="PROSITE" id="PS51372"/>
    </source>
</evidence>
<keyword evidence="2" id="KW-0677">Repeat</keyword>
<dbReference type="GO" id="GO:0009401">
    <property type="term" value="P:phosphoenolpyruvate-dependent sugar phosphotransferase system"/>
    <property type="evidence" value="ECO:0007669"/>
    <property type="project" value="InterPro"/>
</dbReference>
<feature type="domain" description="PTS EIIB type-2" evidence="6">
    <location>
        <begin position="414"/>
        <end position="503"/>
    </location>
</feature>
<dbReference type="PANTHER" id="PTHR30185:SF18">
    <property type="entry name" value="TRANSCRIPTIONAL REGULATOR MTLR"/>
    <property type="match status" value="1"/>
</dbReference>
<proteinExistence type="predicted"/>
<dbReference type="InterPro" id="IPR007737">
    <property type="entry name" value="Mga_HTH"/>
</dbReference>
<evidence type="ECO:0000256" key="1">
    <source>
        <dbReference type="ARBA" id="ARBA00022679"/>
    </source>
</evidence>